<dbReference type="PANTHER" id="PTHR11669:SF8">
    <property type="entry name" value="DNA POLYMERASE III SUBUNIT DELTA"/>
    <property type="match status" value="1"/>
</dbReference>
<evidence type="ECO:0000313" key="1">
    <source>
        <dbReference type="EMBL" id="VAW78873.1"/>
    </source>
</evidence>
<dbReference type="Gene3D" id="3.40.50.300">
    <property type="entry name" value="P-loop containing nucleotide triphosphate hydrolases"/>
    <property type="match status" value="1"/>
</dbReference>
<dbReference type="GO" id="GO:0003887">
    <property type="term" value="F:DNA-directed DNA polymerase activity"/>
    <property type="evidence" value="ECO:0007669"/>
    <property type="project" value="UniProtKB-EC"/>
</dbReference>
<dbReference type="InterPro" id="IPR004622">
    <property type="entry name" value="DNA_pol_HolB"/>
</dbReference>
<dbReference type="GO" id="GO:0006261">
    <property type="term" value="P:DNA-templated DNA replication"/>
    <property type="evidence" value="ECO:0007669"/>
    <property type="project" value="TreeGrafter"/>
</dbReference>
<organism evidence="1">
    <name type="scientific">hydrothermal vent metagenome</name>
    <dbReference type="NCBI Taxonomy" id="652676"/>
    <lineage>
        <taxon>unclassified sequences</taxon>
        <taxon>metagenomes</taxon>
        <taxon>ecological metagenomes</taxon>
    </lineage>
</organism>
<accession>A0A3B0YS17</accession>
<dbReference type="AlphaFoldDB" id="A0A3B0YS17"/>
<dbReference type="EC" id="2.7.7.7" evidence="1"/>
<protein>
    <submittedName>
        <fullName evidence="1">DNA polymerase III delta prime subunit</fullName>
        <ecNumber evidence="1">2.7.7.7</ecNumber>
    </submittedName>
</protein>
<dbReference type="Pfam" id="PF13177">
    <property type="entry name" value="DNA_pol3_delta2"/>
    <property type="match status" value="1"/>
</dbReference>
<dbReference type="NCBIfam" id="TIGR00678">
    <property type="entry name" value="holB"/>
    <property type="match status" value="1"/>
</dbReference>
<reference evidence="1" key="1">
    <citation type="submission" date="2018-06" db="EMBL/GenBank/DDBJ databases">
        <authorList>
            <person name="Zhirakovskaya E."/>
        </authorList>
    </citation>
    <scope>NUCLEOTIDE SEQUENCE</scope>
</reference>
<keyword evidence="1" id="KW-0808">Transferase</keyword>
<dbReference type="GO" id="GO:0009360">
    <property type="term" value="C:DNA polymerase III complex"/>
    <property type="evidence" value="ECO:0007669"/>
    <property type="project" value="TreeGrafter"/>
</dbReference>
<keyword evidence="1" id="KW-0548">Nucleotidyltransferase</keyword>
<dbReference type="GO" id="GO:0008408">
    <property type="term" value="F:3'-5' exonuclease activity"/>
    <property type="evidence" value="ECO:0007669"/>
    <property type="project" value="InterPro"/>
</dbReference>
<dbReference type="InterPro" id="IPR027417">
    <property type="entry name" value="P-loop_NTPase"/>
</dbReference>
<sequence length="374" mass="41914">MPAKKTTKESISEELKSELHHSDLYPWQLADWQALRQYQTNNALPHAILLTGKKGLAKLQLAALWAKTLLCESTLTAELSSNESKACGSCPACALYQAETHPDFLFVEPSEQGKAIKVDQIRHIVEYVSLTRSRGSIRVIIISPAETMNVNAANSLLKTLEEPPENTLLILVSSTPDVLPATIRSRCQHFVVSAPTSDVLSTWLAQNNQNTAEERAFAVSLSENMPLNADFYLKSEIYAVNSDLLNDWQLLASGQAKPSKIAEKWLKQPDNIPIKLVYTWIVDMIRYRSVAHDSVYQSSASETDDNVRELFYYKRNQQLDKLAASIPLKRLFGIYDKVIDIIKLGRTSVNDQLQLESLLIQWSLIAQPSSAQSK</sequence>
<proteinExistence type="predicted"/>
<dbReference type="PANTHER" id="PTHR11669">
    <property type="entry name" value="REPLICATION FACTOR C / DNA POLYMERASE III GAMMA-TAU SUBUNIT"/>
    <property type="match status" value="1"/>
</dbReference>
<name>A0A3B0YS17_9ZZZZ</name>
<dbReference type="InterPro" id="IPR050238">
    <property type="entry name" value="DNA_Rep/Repair_Clamp_Loader"/>
</dbReference>
<dbReference type="EMBL" id="UOFL01000165">
    <property type="protein sequence ID" value="VAW78873.1"/>
    <property type="molecule type" value="Genomic_DNA"/>
</dbReference>
<gene>
    <name evidence="1" type="ORF">MNBD_GAMMA12-2206</name>
</gene>
<dbReference type="SUPFAM" id="SSF52540">
    <property type="entry name" value="P-loop containing nucleoside triphosphate hydrolases"/>
    <property type="match status" value="1"/>
</dbReference>